<dbReference type="Proteomes" id="UP001149411">
    <property type="component" value="Unassembled WGS sequence"/>
</dbReference>
<feature type="transmembrane region" description="Helical" evidence="1">
    <location>
        <begin position="44"/>
        <end position="65"/>
    </location>
</feature>
<accession>A0A9Q4C5C1</accession>
<protein>
    <submittedName>
        <fullName evidence="3">DUF2892 domain-containing protein</fullName>
    </submittedName>
</protein>
<keyword evidence="1" id="KW-1133">Transmembrane helix</keyword>
<evidence type="ECO:0000313" key="4">
    <source>
        <dbReference type="Proteomes" id="UP001149411"/>
    </source>
</evidence>
<proteinExistence type="predicted"/>
<keyword evidence="1" id="KW-0812">Transmembrane</keyword>
<evidence type="ECO:0000256" key="1">
    <source>
        <dbReference type="SAM" id="Phobius"/>
    </source>
</evidence>
<keyword evidence="4" id="KW-1185">Reference proteome</keyword>
<dbReference type="RefSeq" id="WP_266087816.1">
    <property type="nucleotide sequence ID" value="NZ_RKLV01000009.1"/>
</dbReference>
<reference evidence="3" key="1">
    <citation type="submission" date="2022-09" db="EMBL/GenBank/DDBJ databases">
        <title>Haloadaptaus new haloarchaeum isolated from saline soil.</title>
        <authorList>
            <person name="Duran-Viseras A."/>
            <person name="Sanchez-Porro C."/>
            <person name="Ventosa A."/>
        </authorList>
    </citation>
    <scope>NUCLEOTIDE SEQUENCE</scope>
    <source>
        <strain evidence="3">F3-133</strain>
    </source>
</reference>
<gene>
    <name evidence="3" type="ORF">EGH25_09105</name>
</gene>
<dbReference type="EMBL" id="RKLV01000009">
    <property type="protein sequence ID" value="MCX2819506.1"/>
    <property type="molecule type" value="Genomic_DNA"/>
</dbReference>
<evidence type="ECO:0000259" key="2">
    <source>
        <dbReference type="Pfam" id="PF11127"/>
    </source>
</evidence>
<comment type="caution">
    <text evidence="3">The sequence shown here is derived from an EMBL/GenBank/DDBJ whole genome shotgun (WGS) entry which is preliminary data.</text>
</comment>
<keyword evidence="1" id="KW-0472">Membrane</keyword>
<organism evidence="3 4">
    <name type="scientific">Halorutilus salinus</name>
    <dbReference type="NCBI Taxonomy" id="2487751"/>
    <lineage>
        <taxon>Archaea</taxon>
        <taxon>Methanobacteriati</taxon>
        <taxon>Methanobacteriota</taxon>
        <taxon>Stenosarchaea group</taxon>
        <taxon>Halobacteria</taxon>
        <taxon>Halorutilales</taxon>
        <taxon>Halorutilaceae</taxon>
        <taxon>Halorutilus</taxon>
    </lineage>
</organism>
<feature type="transmembrane region" description="Helical" evidence="1">
    <location>
        <begin position="15"/>
        <end position="38"/>
    </location>
</feature>
<dbReference type="AlphaFoldDB" id="A0A9Q4C5C1"/>
<sequence length="80" mass="7758">MANLQKNVGSYDRGLRAVIGIIALAIGVAGIAGVGGVGEILGTYGGIVVGIAGGITAFTAVTGFCGAYKLLGVDTCDIGE</sequence>
<feature type="domain" description="Inner membrane protein YgaP-like transmembrane" evidence="2">
    <location>
        <begin position="5"/>
        <end position="77"/>
    </location>
</feature>
<dbReference type="InterPro" id="IPR021309">
    <property type="entry name" value="YgaP-like_TM"/>
</dbReference>
<name>A0A9Q4C5C1_9EURY</name>
<dbReference type="Pfam" id="PF11127">
    <property type="entry name" value="YgaP-like_TM"/>
    <property type="match status" value="1"/>
</dbReference>
<evidence type="ECO:0000313" key="3">
    <source>
        <dbReference type="EMBL" id="MCX2819506.1"/>
    </source>
</evidence>